<protein>
    <recommendedName>
        <fullName evidence="3">Actin-like ATPase domain-containing protein</fullName>
    </recommendedName>
</protein>
<dbReference type="InterPro" id="IPR043129">
    <property type="entry name" value="ATPase_NBD"/>
</dbReference>
<accession>A0A6A6GCH2</accession>
<dbReference type="PANTHER" id="PTHR42749">
    <property type="entry name" value="CELL SHAPE-DETERMINING PROTEIN MREB"/>
    <property type="match status" value="1"/>
</dbReference>
<name>A0A6A6GCH2_9PEZI</name>
<sequence length="607" mass="69319">MDDTNFYRPGKPDIVVGIDVGQTCSGIAYSIGPDWSEPRTLNKWPSNEGIEKADKVATCVGYAKSDGRLVNWGFKSDFRDINVVVHEQFKLFLDAEYDEERKGSCEEARRWYFDYLRCLYYEIEKFFDSTIPAWRSLQIEYNFSTPTTWRNPAMIASIEKLISRSGFGSTRQQTVRMALTEAEAAAIEASTTQYKKGDVFLICDAGGGTTDVNILKVKSFDRQIELEPLDHVEGVPIGSTLIDFKVTQYIVERLGLISDKLEGDVFFLAEQMLKGRFQTIKHSFPDPVIDEFYLDVKGLPGSQTFPEADITNSKMKIPRTVLQAIFDQQIGRIVQLIDERLLHLQNMFPSEEVCYIILSGGLGSSPYLYQAIKNRYQFRFDMHLRNTRRLTVMKVLEPQLAVVYGLVKERTQQIGTNTSLGEEVFSTRCCRNSYGIVVRELYDETRHAGLPFIEDANDGCKWAPNLIDWFIRQGQRINVAEGIKRPYNATITHGAQHAPRRAQIVMSSLPAHQLPRALSRTGWTDVATVVYQLTDNDLKLKNRQLWKVKKKYWRANFDFVVLLGPADLRFQIRGRDGVISSDHERMGVEFVDPGEVWKVDSKEVVGK</sequence>
<dbReference type="Gene3D" id="3.30.420.40">
    <property type="match status" value="2"/>
</dbReference>
<dbReference type="Proteomes" id="UP000799538">
    <property type="component" value="Unassembled WGS sequence"/>
</dbReference>
<dbReference type="SUPFAM" id="SSF53067">
    <property type="entry name" value="Actin-like ATPase domain"/>
    <property type="match status" value="1"/>
</dbReference>
<keyword evidence="2" id="KW-1185">Reference proteome</keyword>
<evidence type="ECO:0008006" key="3">
    <source>
        <dbReference type="Google" id="ProtNLM"/>
    </source>
</evidence>
<dbReference type="Gene3D" id="3.90.640.10">
    <property type="entry name" value="Actin, Chain A, domain 4"/>
    <property type="match status" value="1"/>
</dbReference>
<dbReference type="AlphaFoldDB" id="A0A6A6GCH2"/>
<dbReference type="EMBL" id="ML992507">
    <property type="protein sequence ID" value="KAF2223070.1"/>
    <property type="molecule type" value="Genomic_DNA"/>
</dbReference>
<dbReference type="OrthoDB" id="2394218at2759"/>
<evidence type="ECO:0000313" key="2">
    <source>
        <dbReference type="Proteomes" id="UP000799538"/>
    </source>
</evidence>
<reference evidence="2" key="1">
    <citation type="journal article" date="2020" name="Stud. Mycol.">
        <title>101 Dothideomycetes genomes: A test case for predicting lifestyles and emergence of pathogens.</title>
        <authorList>
            <person name="Haridas S."/>
            <person name="Albert R."/>
            <person name="Binder M."/>
            <person name="Bloem J."/>
            <person name="LaButti K."/>
            <person name="Salamov A."/>
            <person name="Andreopoulos B."/>
            <person name="Baker S."/>
            <person name="Barry K."/>
            <person name="Bills G."/>
            <person name="Bluhm B."/>
            <person name="Cannon C."/>
            <person name="Castanera R."/>
            <person name="Culley D."/>
            <person name="Daum C."/>
            <person name="Ezra D."/>
            <person name="Gonzalez J."/>
            <person name="Henrissat B."/>
            <person name="Kuo A."/>
            <person name="Liang C."/>
            <person name="Lipzen A."/>
            <person name="Lutzoni F."/>
            <person name="Magnuson J."/>
            <person name="Mondo S."/>
            <person name="Nolan M."/>
            <person name="Ohm R."/>
            <person name="Pangilinan J."/>
            <person name="Park H.-J."/>
            <person name="Ramirez L."/>
            <person name="Alfaro M."/>
            <person name="Sun H."/>
            <person name="Tritt A."/>
            <person name="Yoshinaga Y."/>
            <person name="Zwiers L.-H."/>
            <person name="Turgeon B."/>
            <person name="Goodwin S."/>
            <person name="Spatafora J."/>
            <person name="Crous P."/>
            <person name="Grigoriev I."/>
        </authorList>
    </citation>
    <scope>NUCLEOTIDE SEQUENCE [LARGE SCALE GENOMIC DNA]</scope>
    <source>
        <strain evidence="2">CECT 20119</strain>
    </source>
</reference>
<proteinExistence type="predicted"/>
<gene>
    <name evidence="1" type="ORF">BDZ85DRAFT_121257</name>
</gene>
<evidence type="ECO:0000313" key="1">
    <source>
        <dbReference type="EMBL" id="KAF2223070.1"/>
    </source>
</evidence>
<organism evidence="1 2">
    <name type="scientific">Elsinoe ampelina</name>
    <dbReference type="NCBI Taxonomy" id="302913"/>
    <lineage>
        <taxon>Eukaryota</taxon>
        <taxon>Fungi</taxon>
        <taxon>Dikarya</taxon>
        <taxon>Ascomycota</taxon>
        <taxon>Pezizomycotina</taxon>
        <taxon>Dothideomycetes</taxon>
        <taxon>Dothideomycetidae</taxon>
        <taxon>Myriangiales</taxon>
        <taxon>Elsinoaceae</taxon>
        <taxon>Elsinoe</taxon>
    </lineage>
</organism>
<dbReference type="CDD" id="cd10170">
    <property type="entry name" value="ASKHA_NBD_HSP70"/>
    <property type="match status" value="1"/>
</dbReference>
<dbReference type="PANTHER" id="PTHR42749:SF1">
    <property type="entry name" value="CELL SHAPE-DETERMINING PROTEIN MREB"/>
    <property type="match status" value="1"/>
</dbReference>